<dbReference type="Proteomes" id="UP000256964">
    <property type="component" value="Unassembled WGS sequence"/>
</dbReference>
<dbReference type="EMBL" id="KZ857395">
    <property type="protein sequence ID" value="RDX51212.1"/>
    <property type="molecule type" value="Genomic_DNA"/>
</dbReference>
<proteinExistence type="predicted"/>
<reference evidence="1 2" key="1">
    <citation type="journal article" date="2018" name="Biotechnol. Biofuels">
        <title>Integrative visual omics of the white-rot fungus Polyporus brumalis exposes the biotechnological potential of its oxidative enzymes for delignifying raw plant biomass.</title>
        <authorList>
            <person name="Miyauchi S."/>
            <person name="Rancon A."/>
            <person name="Drula E."/>
            <person name="Hage H."/>
            <person name="Chaduli D."/>
            <person name="Favel A."/>
            <person name="Grisel S."/>
            <person name="Henrissat B."/>
            <person name="Herpoel-Gimbert I."/>
            <person name="Ruiz-Duenas F.J."/>
            <person name="Chevret D."/>
            <person name="Hainaut M."/>
            <person name="Lin J."/>
            <person name="Wang M."/>
            <person name="Pangilinan J."/>
            <person name="Lipzen A."/>
            <person name="Lesage-Meessen L."/>
            <person name="Navarro D."/>
            <person name="Riley R."/>
            <person name="Grigoriev I.V."/>
            <person name="Zhou S."/>
            <person name="Raouche S."/>
            <person name="Rosso M.N."/>
        </authorList>
    </citation>
    <scope>NUCLEOTIDE SEQUENCE [LARGE SCALE GENOMIC DNA]</scope>
    <source>
        <strain evidence="1 2">BRFM 1820</strain>
    </source>
</reference>
<keyword evidence="2" id="KW-1185">Reference proteome</keyword>
<gene>
    <name evidence="1" type="ORF">OH76DRAFT_315195</name>
</gene>
<protein>
    <submittedName>
        <fullName evidence="1">Uncharacterized protein</fullName>
    </submittedName>
</protein>
<dbReference type="AlphaFoldDB" id="A0A371DFE5"/>
<evidence type="ECO:0000313" key="2">
    <source>
        <dbReference type="Proteomes" id="UP000256964"/>
    </source>
</evidence>
<organism evidence="1 2">
    <name type="scientific">Lentinus brumalis</name>
    <dbReference type="NCBI Taxonomy" id="2498619"/>
    <lineage>
        <taxon>Eukaryota</taxon>
        <taxon>Fungi</taxon>
        <taxon>Dikarya</taxon>
        <taxon>Basidiomycota</taxon>
        <taxon>Agaricomycotina</taxon>
        <taxon>Agaricomycetes</taxon>
        <taxon>Polyporales</taxon>
        <taxon>Polyporaceae</taxon>
        <taxon>Lentinus</taxon>
    </lineage>
</organism>
<evidence type="ECO:0000313" key="1">
    <source>
        <dbReference type="EMBL" id="RDX51212.1"/>
    </source>
</evidence>
<name>A0A371DFE5_9APHY</name>
<sequence length="174" mass="19298">MLAERRAAWLRFNDVALCHGLRTKDKDGEPCASMRIAFTVRRQCVVALATLSGVRDVRTSPHSGTFISPTRVSVVKLHSGRGRSRCAREAHARLLDLTATGRICRRRFEAGNPGEYQGLRLEIRGARGKRPSAGRAPRPRCKVQTVSARDKLGRFRAKRRRQLGLGGCTHTATV</sequence>
<accession>A0A371DFE5</accession>